<sequence length="268" mass="30888">MKYCLLFLLFFSTGLPALELIDQLDQSHRESLAKLSKQLQEKKVANKKKLEDLKLKLKKSFMTNGDLENTLYMDAILKGDSPKEKAPAEYTKLLESYKISVSNTEKAYKKAQKSQYLKTKKSGQEIIAAYLKKHDLEAAKKTKAYLDRLEEYPSPPKNKTVIVEQSPKNNSSPNNPPNDLEKWIVGSWKSQFSRIHTFYPNHTGIEYFPNTDRSQTFEWSLVDQGIQTKTGIIFSKIDQDHLQATGFKWAKKPVKYTRIKNAKPIIIH</sequence>
<organism evidence="3 4">
    <name type="scientific">Lentisphaera araneosa HTCC2155</name>
    <dbReference type="NCBI Taxonomy" id="313628"/>
    <lineage>
        <taxon>Bacteria</taxon>
        <taxon>Pseudomonadati</taxon>
        <taxon>Lentisphaerota</taxon>
        <taxon>Lentisphaeria</taxon>
        <taxon>Lentisphaerales</taxon>
        <taxon>Lentisphaeraceae</taxon>
        <taxon>Lentisphaera</taxon>
    </lineage>
</organism>
<evidence type="ECO:0000256" key="1">
    <source>
        <dbReference type="SAM" id="MobiDB-lite"/>
    </source>
</evidence>
<keyword evidence="2" id="KW-0732">Signal</keyword>
<dbReference type="Proteomes" id="UP000004947">
    <property type="component" value="Unassembled WGS sequence"/>
</dbReference>
<proteinExistence type="predicted"/>
<protein>
    <submittedName>
        <fullName evidence="3">Uncharacterized protein</fullName>
    </submittedName>
</protein>
<gene>
    <name evidence="3" type="ORF">LNTAR_22869</name>
</gene>
<name>A6DGG5_9BACT</name>
<comment type="caution">
    <text evidence="3">The sequence shown here is derived from an EMBL/GenBank/DDBJ whole genome shotgun (WGS) entry which is preliminary data.</text>
</comment>
<feature type="region of interest" description="Disordered" evidence="1">
    <location>
        <begin position="156"/>
        <end position="178"/>
    </location>
</feature>
<evidence type="ECO:0000313" key="3">
    <source>
        <dbReference type="EMBL" id="EDM29282.1"/>
    </source>
</evidence>
<dbReference type="AlphaFoldDB" id="A6DGG5"/>
<dbReference type="RefSeq" id="WP_007277008.1">
    <property type="nucleotide sequence ID" value="NZ_ABCK01000002.1"/>
</dbReference>
<feature type="chain" id="PRO_5002693917" evidence="2">
    <location>
        <begin position="18"/>
        <end position="268"/>
    </location>
</feature>
<dbReference type="EMBL" id="ABCK01000002">
    <property type="protein sequence ID" value="EDM29282.1"/>
    <property type="molecule type" value="Genomic_DNA"/>
</dbReference>
<keyword evidence="4" id="KW-1185">Reference proteome</keyword>
<accession>A6DGG5</accession>
<evidence type="ECO:0000313" key="4">
    <source>
        <dbReference type="Proteomes" id="UP000004947"/>
    </source>
</evidence>
<dbReference type="STRING" id="313628.LNTAR_22869"/>
<feature type="signal peptide" evidence="2">
    <location>
        <begin position="1"/>
        <end position="17"/>
    </location>
</feature>
<evidence type="ECO:0000256" key="2">
    <source>
        <dbReference type="SAM" id="SignalP"/>
    </source>
</evidence>
<reference evidence="3 4" key="1">
    <citation type="journal article" date="2010" name="J. Bacteriol.">
        <title>Genome sequence of Lentisphaera araneosa HTCC2155T, the type species of the order Lentisphaerales in the phylum Lentisphaerae.</title>
        <authorList>
            <person name="Thrash J.C."/>
            <person name="Cho J.C."/>
            <person name="Vergin K.L."/>
            <person name="Morris R.M."/>
            <person name="Giovannoni S.J."/>
        </authorList>
    </citation>
    <scope>NUCLEOTIDE SEQUENCE [LARGE SCALE GENOMIC DNA]</scope>
    <source>
        <strain evidence="3 4">HTCC2155</strain>
    </source>
</reference>